<evidence type="ECO:0000256" key="8">
    <source>
        <dbReference type="SAM" id="MobiDB-lite"/>
    </source>
</evidence>
<reference evidence="10 11" key="1">
    <citation type="submission" date="2019-10" db="EMBL/GenBank/DDBJ databases">
        <title>Draft whole-genome sequence of the purple nonsulfur photosynthetic bacterium Roseospira navarrensis DSM 15114.</title>
        <authorList>
            <person name="Kyndt J.A."/>
            <person name="Meyer T.E."/>
        </authorList>
    </citation>
    <scope>NUCLEOTIDE SEQUENCE [LARGE SCALE GENOMIC DNA]</scope>
    <source>
        <strain evidence="10 11">DSM 15114</strain>
    </source>
</reference>
<evidence type="ECO:0000313" key="11">
    <source>
        <dbReference type="Proteomes" id="UP000434582"/>
    </source>
</evidence>
<proteinExistence type="inferred from homology"/>
<feature type="compositionally biased region" description="Low complexity" evidence="8">
    <location>
        <begin position="1"/>
        <end position="12"/>
    </location>
</feature>
<evidence type="ECO:0000256" key="5">
    <source>
        <dbReference type="ARBA" id="ARBA00023288"/>
    </source>
</evidence>
<dbReference type="InterPro" id="IPR039565">
    <property type="entry name" value="BamD-like"/>
</dbReference>
<dbReference type="PROSITE" id="PS50005">
    <property type="entry name" value="TPR"/>
    <property type="match status" value="1"/>
</dbReference>
<comment type="subunit">
    <text evidence="6">Part of the Bam complex.</text>
</comment>
<dbReference type="CDD" id="cd15830">
    <property type="entry name" value="BamD"/>
    <property type="match status" value="1"/>
</dbReference>
<keyword evidence="11" id="KW-1185">Reference proteome</keyword>
<evidence type="ECO:0000313" key="10">
    <source>
        <dbReference type="EMBL" id="MQX36891.1"/>
    </source>
</evidence>
<keyword evidence="1 6" id="KW-0732">Signal</keyword>
<dbReference type="NCBIfam" id="TIGR03302">
    <property type="entry name" value="OM_YfiO"/>
    <property type="match status" value="1"/>
</dbReference>
<keyword evidence="4 6" id="KW-0998">Cell outer membrane</keyword>
<organism evidence="10 11">
    <name type="scientific">Roseospira navarrensis</name>
    <dbReference type="NCBI Taxonomy" id="140058"/>
    <lineage>
        <taxon>Bacteria</taxon>
        <taxon>Pseudomonadati</taxon>
        <taxon>Pseudomonadota</taxon>
        <taxon>Alphaproteobacteria</taxon>
        <taxon>Rhodospirillales</taxon>
        <taxon>Rhodospirillaceae</taxon>
        <taxon>Roseospira</taxon>
    </lineage>
</organism>
<sequence>MLRLSPRPAPSSGRRRPPSRVRARATLRLLAALVLVSGLGAGLAACGGPEEKPYIERPVEQIYNEAVSLLEAGEYEDAADAFNEVERQHPYSVWATKAQLMAAYSYYEDNEYDDAIVALERFIQLHPGNRDIPYAYYLKGLSYYEQIADVRRDQEITGLALDSLREVANRFPNTKYARDARFKIDLARDHMAGKEMSVGRFYLDEKHYLAAVNRFKRVVESYEQTTHVPEALYRIAEINMILGLEEEAKKVASVLGYNYPGSDWYVDAYELATGERIGNPDEDTAWYESLYDWL</sequence>
<dbReference type="InterPro" id="IPR017689">
    <property type="entry name" value="BamD"/>
</dbReference>
<keyword evidence="3" id="KW-0564">Palmitate</keyword>
<keyword evidence="2 6" id="KW-0472">Membrane</keyword>
<feature type="repeat" description="TPR" evidence="7">
    <location>
        <begin position="96"/>
        <end position="129"/>
    </location>
</feature>
<evidence type="ECO:0000256" key="7">
    <source>
        <dbReference type="PROSITE-ProRule" id="PRU00339"/>
    </source>
</evidence>
<dbReference type="SUPFAM" id="SSF48452">
    <property type="entry name" value="TPR-like"/>
    <property type="match status" value="1"/>
</dbReference>
<name>A0A7X2D3L4_9PROT</name>
<evidence type="ECO:0000256" key="1">
    <source>
        <dbReference type="ARBA" id="ARBA00022729"/>
    </source>
</evidence>
<comment type="similarity">
    <text evidence="6">Belongs to the BamD family.</text>
</comment>
<dbReference type="InterPro" id="IPR011990">
    <property type="entry name" value="TPR-like_helical_dom_sf"/>
</dbReference>
<dbReference type="PANTHER" id="PTHR37423">
    <property type="entry name" value="SOLUBLE LYTIC MUREIN TRANSGLYCOSYLASE-RELATED"/>
    <property type="match status" value="1"/>
</dbReference>
<keyword evidence="5" id="KW-0449">Lipoprotein</keyword>
<evidence type="ECO:0000256" key="3">
    <source>
        <dbReference type="ARBA" id="ARBA00023139"/>
    </source>
</evidence>
<dbReference type="Proteomes" id="UP000434582">
    <property type="component" value="Unassembled WGS sequence"/>
</dbReference>
<dbReference type="AlphaFoldDB" id="A0A7X2D3L4"/>
<protein>
    <recommendedName>
        <fullName evidence="6">Outer membrane protein assembly factor BamD</fullName>
    </recommendedName>
</protein>
<dbReference type="HAMAP" id="MF_00922">
    <property type="entry name" value="OM_assembly_BamD"/>
    <property type="match status" value="1"/>
</dbReference>
<dbReference type="OrthoDB" id="9804044at2"/>
<dbReference type="Pfam" id="PF13525">
    <property type="entry name" value="YfiO"/>
    <property type="match status" value="1"/>
</dbReference>
<evidence type="ECO:0000256" key="4">
    <source>
        <dbReference type="ARBA" id="ARBA00023237"/>
    </source>
</evidence>
<comment type="function">
    <text evidence="6">Part of the outer membrane protein assembly complex, which is involved in assembly and insertion of beta-barrel proteins into the outer membrane.</text>
</comment>
<dbReference type="GO" id="GO:0051205">
    <property type="term" value="P:protein insertion into membrane"/>
    <property type="evidence" value="ECO:0007669"/>
    <property type="project" value="UniProtKB-UniRule"/>
</dbReference>
<dbReference type="GO" id="GO:1990063">
    <property type="term" value="C:Bam protein complex"/>
    <property type="evidence" value="ECO:0007669"/>
    <property type="project" value="TreeGrafter"/>
</dbReference>
<accession>A0A7X2D3L4</accession>
<evidence type="ECO:0000256" key="2">
    <source>
        <dbReference type="ARBA" id="ARBA00023136"/>
    </source>
</evidence>
<comment type="caution">
    <text evidence="10">The sequence shown here is derived from an EMBL/GenBank/DDBJ whole genome shotgun (WGS) entry which is preliminary data.</text>
</comment>
<evidence type="ECO:0000259" key="9">
    <source>
        <dbReference type="Pfam" id="PF13525"/>
    </source>
</evidence>
<comment type="subcellular location">
    <subcellularLocation>
        <location evidence="6">Cell outer membrane</location>
    </subcellularLocation>
</comment>
<dbReference type="GO" id="GO:0043165">
    <property type="term" value="P:Gram-negative-bacterium-type cell outer membrane assembly"/>
    <property type="evidence" value="ECO:0007669"/>
    <property type="project" value="UniProtKB-UniRule"/>
</dbReference>
<dbReference type="PANTHER" id="PTHR37423:SF1">
    <property type="entry name" value="OUTER MEMBRANE PROTEIN ASSEMBLY FACTOR BAMD"/>
    <property type="match status" value="1"/>
</dbReference>
<dbReference type="EMBL" id="WIVE01000028">
    <property type="protein sequence ID" value="MQX36891.1"/>
    <property type="molecule type" value="Genomic_DNA"/>
</dbReference>
<dbReference type="InterPro" id="IPR019734">
    <property type="entry name" value="TPR_rpt"/>
</dbReference>
<gene>
    <name evidence="6 10" type="primary">bamD</name>
    <name evidence="10" type="ORF">GHC57_10225</name>
</gene>
<evidence type="ECO:0000256" key="6">
    <source>
        <dbReference type="HAMAP-Rule" id="MF_00922"/>
    </source>
</evidence>
<dbReference type="SMART" id="SM00028">
    <property type="entry name" value="TPR"/>
    <property type="match status" value="2"/>
</dbReference>
<dbReference type="RefSeq" id="WP_153343867.1">
    <property type="nucleotide sequence ID" value="NZ_WIVE01000028.1"/>
</dbReference>
<feature type="region of interest" description="Disordered" evidence="8">
    <location>
        <begin position="1"/>
        <end position="21"/>
    </location>
</feature>
<dbReference type="Gene3D" id="1.25.40.10">
    <property type="entry name" value="Tetratricopeptide repeat domain"/>
    <property type="match status" value="1"/>
</dbReference>
<feature type="domain" description="Outer membrane lipoprotein BamD-like" evidence="9">
    <location>
        <begin position="58"/>
        <end position="251"/>
    </location>
</feature>
<keyword evidence="7" id="KW-0802">TPR repeat</keyword>